<dbReference type="InterPro" id="IPR006104">
    <property type="entry name" value="Glyco_hydro_2_N"/>
</dbReference>
<comment type="caution">
    <text evidence="5">The sequence shown here is derived from an EMBL/GenBank/DDBJ whole genome shotgun (WGS) entry which is preliminary data.</text>
</comment>
<feature type="non-terminal residue" evidence="5">
    <location>
        <position position="863"/>
    </location>
</feature>
<gene>
    <name evidence="5" type="ORF">FVR03_13860</name>
</gene>
<dbReference type="PANTHER" id="PTHR42732">
    <property type="entry name" value="BETA-GALACTOSIDASE"/>
    <property type="match status" value="1"/>
</dbReference>
<accession>A0A5C8K519</accession>
<evidence type="ECO:0000259" key="2">
    <source>
        <dbReference type="Pfam" id="PF00703"/>
    </source>
</evidence>
<evidence type="ECO:0000313" key="5">
    <source>
        <dbReference type="EMBL" id="TXK44317.1"/>
    </source>
</evidence>
<keyword evidence="6" id="KW-1185">Reference proteome</keyword>
<dbReference type="RefSeq" id="WP_147922354.1">
    <property type="nucleotide sequence ID" value="NZ_VRTY01000050.1"/>
</dbReference>
<feature type="domain" description="Glycosyl hydrolases family 2 sugar binding" evidence="4">
    <location>
        <begin position="33"/>
        <end position="225"/>
    </location>
</feature>
<evidence type="ECO:0000256" key="1">
    <source>
        <dbReference type="ARBA" id="ARBA00007401"/>
    </source>
</evidence>
<dbReference type="InterPro" id="IPR008979">
    <property type="entry name" value="Galactose-bd-like_sf"/>
</dbReference>
<protein>
    <submittedName>
        <fullName evidence="5">Beta-galactosidase</fullName>
    </submittedName>
</protein>
<dbReference type="InterPro" id="IPR051913">
    <property type="entry name" value="GH2_Domain-Containing"/>
</dbReference>
<name>A0A5C8K519_9BACT</name>
<organism evidence="5 6">
    <name type="scientific">Pontibacter qinzhouensis</name>
    <dbReference type="NCBI Taxonomy" id="2603253"/>
    <lineage>
        <taxon>Bacteria</taxon>
        <taxon>Pseudomonadati</taxon>
        <taxon>Bacteroidota</taxon>
        <taxon>Cytophagia</taxon>
        <taxon>Cytophagales</taxon>
        <taxon>Hymenobacteraceae</taxon>
        <taxon>Pontibacter</taxon>
    </lineage>
</organism>
<dbReference type="InterPro" id="IPR036156">
    <property type="entry name" value="Beta-gal/glucu_dom_sf"/>
</dbReference>
<dbReference type="SUPFAM" id="SSF49785">
    <property type="entry name" value="Galactose-binding domain-like"/>
    <property type="match status" value="1"/>
</dbReference>
<dbReference type="AlphaFoldDB" id="A0A5C8K519"/>
<evidence type="ECO:0000313" key="6">
    <source>
        <dbReference type="Proteomes" id="UP000321926"/>
    </source>
</evidence>
<feature type="domain" description="Glycoside hydrolase family 2 immunoglobulin-like beta-sandwich" evidence="2">
    <location>
        <begin position="228"/>
        <end position="336"/>
    </location>
</feature>
<dbReference type="GO" id="GO:0004553">
    <property type="term" value="F:hydrolase activity, hydrolyzing O-glycosyl compounds"/>
    <property type="evidence" value="ECO:0007669"/>
    <property type="project" value="InterPro"/>
</dbReference>
<evidence type="ECO:0000259" key="3">
    <source>
        <dbReference type="Pfam" id="PF02836"/>
    </source>
</evidence>
<dbReference type="OrthoDB" id="1007335at2"/>
<dbReference type="EMBL" id="VRTY01000050">
    <property type="protein sequence ID" value="TXK44317.1"/>
    <property type="molecule type" value="Genomic_DNA"/>
</dbReference>
<dbReference type="GO" id="GO:0005975">
    <property type="term" value="P:carbohydrate metabolic process"/>
    <property type="evidence" value="ECO:0007669"/>
    <property type="project" value="InterPro"/>
</dbReference>
<proteinExistence type="inferred from homology"/>
<evidence type="ECO:0000259" key="4">
    <source>
        <dbReference type="Pfam" id="PF02837"/>
    </source>
</evidence>
<dbReference type="InterPro" id="IPR006102">
    <property type="entry name" value="Ig-like_GH2"/>
</dbReference>
<dbReference type="SUPFAM" id="SSF51445">
    <property type="entry name" value="(Trans)glycosidases"/>
    <property type="match status" value="1"/>
</dbReference>
<dbReference type="Pfam" id="PF00703">
    <property type="entry name" value="Glyco_hydro_2"/>
    <property type="match status" value="1"/>
</dbReference>
<dbReference type="Gene3D" id="2.60.120.260">
    <property type="entry name" value="Galactose-binding domain-like"/>
    <property type="match status" value="1"/>
</dbReference>
<dbReference type="Pfam" id="PF02837">
    <property type="entry name" value="Glyco_hydro_2_N"/>
    <property type="match status" value="1"/>
</dbReference>
<sequence length="863" mass="96431">MKRKITCLLFAFFAIVSCGKRNYLNSYGTQDLSLAGAWEFKDDPSDVGIAQKWYLEKRDEMIMLPGSMTSNNKGEEIRLDTEWTGSIFDSSYFVKPEYHEYRQEGSIKVPFWLQPVKYYVGAAWYQKEINLTKELAGKRLQLVLERPHRETTVWVDGNLIGTQNSLSTEHRYDLGNKLTTGKHRIAVRVDNRIKDINPGQNSHSISDHTQTNWNGIAGQIYLREVPEVSIDHVRLYPDVQTKKVRVVINLINKSGSSEKLHFKLLANQISGGNTTIPTIEWNEHITGDSAVIEKLYDMGSDAALWDEFSPNLYALKVSISGDKIGSQISTTTFGFREVGVSGTNVAINGRAVFLRGALECAIFPLTGYPATDAASWTKIFKVARSYGLNHIRFHSWCPPEAAFDAADRAGFYLQVECGSWPNWGTSLGDGQKIDSYLYEESERIVKAYGNHPSFIMLTHGNEPGGKNRDAYLAKFVTYWKNKDERRLYTAGAGWPVIKENDFENISDPRIQQWEQGLKSIINAKPPQTLYDWSAIINKHKTPVVSHEIGQWCVYPDFKEIAKYTGVLKAKNFEIFADRLKESGLYHLADSFLLASGKLQVLCYKADIEASLRTKGMAGFQLLGLQDFPGQGTALVGVVNPFWEDKGYVTPAEYSSFSNTVVPLARFEKMNLVNTETLRIPVELANFGYKPLENTTLEWTISDARGAVLFTGNLPAKTFAIGNGLEAGLIEQPLASIKMAQKLVLTVNAAGFKNSWDFFVYPAALPKASTDILVTSKLDNNALAKLNSGGKVLLTFPKASIALSKGGNIAVGFSSIFWNTAWTNGQAPHTLGIFCDPKHPALSNFPADYHSNWQWWDAMSHSNV</sequence>
<dbReference type="Proteomes" id="UP000321926">
    <property type="component" value="Unassembled WGS sequence"/>
</dbReference>
<comment type="similarity">
    <text evidence="1">Belongs to the glycosyl hydrolase 2 family.</text>
</comment>
<feature type="domain" description="Glycoside hydrolase family 2 catalytic" evidence="3">
    <location>
        <begin position="340"/>
        <end position="519"/>
    </location>
</feature>
<dbReference type="Gene3D" id="3.20.20.80">
    <property type="entry name" value="Glycosidases"/>
    <property type="match status" value="1"/>
</dbReference>
<dbReference type="InterPro" id="IPR006103">
    <property type="entry name" value="Glyco_hydro_2_cat"/>
</dbReference>
<dbReference type="PANTHER" id="PTHR42732:SF1">
    <property type="entry name" value="BETA-MANNOSIDASE"/>
    <property type="match status" value="1"/>
</dbReference>
<dbReference type="Pfam" id="PF02836">
    <property type="entry name" value="Glyco_hydro_2_C"/>
    <property type="match status" value="1"/>
</dbReference>
<dbReference type="InterPro" id="IPR017853">
    <property type="entry name" value="GH"/>
</dbReference>
<dbReference type="SUPFAM" id="SSF49303">
    <property type="entry name" value="beta-Galactosidase/glucuronidase domain"/>
    <property type="match status" value="1"/>
</dbReference>
<dbReference type="PROSITE" id="PS51257">
    <property type="entry name" value="PROKAR_LIPOPROTEIN"/>
    <property type="match status" value="1"/>
</dbReference>
<reference evidence="5 6" key="1">
    <citation type="submission" date="2019-08" db="EMBL/GenBank/DDBJ databases">
        <authorList>
            <person name="Shi S."/>
        </authorList>
    </citation>
    <scope>NUCLEOTIDE SEQUENCE [LARGE SCALE GENOMIC DNA]</scope>
    <source>
        <strain evidence="5 6">GY10130</strain>
    </source>
</reference>